<dbReference type="HOGENOM" id="CLU_014699_0_0_1"/>
<feature type="transmembrane region" description="Helical" evidence="3">
    <location>
        <begin position="373"/>
        <end position="401"/>
    </location>
</feature>
<feature type="transmembrane region" description="Helical" evidence="3">
    <location>
        <begin position="452"/>
        <end position="474"/>
    </location>
</feature>
<feature type="domain" description="Calcium channel YVC1-like C-terminal transmembrane" evidence="4">
    <location>
        <begin position="328"/>
        <end position="616"/>
    </location>
</feature>
<protein>
    <recommendedName>
        <fullName evidence="4">Calcium channel YVC1-like C-terminal transmembrane domain-containing protein</fullName>
    </recommendedName>
</protein>
<dbReference type="PANTHER" id="PTHR35859:SF5">
    <property type="entry name" value="ION TRANSPORT DOMAIN-CONTAINING PROTEIN"/>
    <property type="match status" value="1"/>
</dbReference>
<keyword evidence="6" id="KW-1185">Reference proteome</keyword>
<evidence type="ECO:0000313" key="5">
    <source>
        <dbReference type="EMBL" id="EGX47119.1"/>
    </source>
</evidence>
<evidence type="ECO:0000256" key="2">
    <source>
        <dbReference type="SAM" id="MobiDB-lite"/>
    </source>
</evidence>
<dbReference type="OMA" id="GYACEFV"/>
<dbReference type="PANTHER" id="PTHR35859">
    <property type="entry name" value="NONSELECTIVE CATION CHANNEL PROTEIN"/>
    <property type="match status" value="1"/>
</dbReference>
<feature type="compositionally biased region" description="Gly residues" evidence="2">
    <location>
        <begin position="727"/>
        <end position="737"/>
    </location>
</feature>
<dbReference type="GeneID" id="22895194"/>
<accession>G1XII8</accession>
<dbReference type="eggNOG" id="ENOG502R4J4">
    <property type="taxonomic scope" value="Eukaryota"/>
</dbReference>
<feature type="coiled-coil region" evidence="1">
    <location>
        <begin position="750"/>
        <end position="777"/>
    </location>
</feature>
<dbReference type="InterPro" id="IPR052971">
    <property type="entry name" value="TRP_calcium_channel"/>
</dbReference>
<feature type="transmembrane region" description="Helical" evidence="3">
    <location>
        <begin position="421"/>
        <end position="445"/>
    </location>
</feature>
<dbReference type="EMBL" id="ADOT01000172">
    <property type="protein sequence ID" value="EGX47119.1"/>
    <property type="molecule type" value="Genomic_DNA"/>
</dbReference>
<dbReference type="OrthoDB" id="310870at2759"/>
<evidence type="ECO:0000256" key="3">
    <source>
        <dbReference type="SAM" id="Phobius"/>
    </source>
</evidence>
<keyword evidence="3" id="KW-0812">Transmembrane</keyword>
<dbReference type="InterPro" id="IPR056336">
    <property type="entry name" value="YVC1_C"/>
</dbReference>
<dbReference type="RefSeq" id="XP_011124300.1">
    <property type="nucleotide sequence ID" value="XM_011125998.1"/>
</dbReference>
<gene>
    <name evidence="5" type="ORF">AOL_s00097g165</name>
</gene>
<dbReference type="InParanoid" id="G1XII8"/>
<proteinExistence type="predicted"/>
<dbReference type="Pfam" id="PF23317">
    <property type="entry name" value="YVC1_C"/>
    <property type="match status" value="1"/>
</dbReference>
<keyword evidence="3" id="KW-0472">Membrane</keyword>
<feature type="transmembrane region" description="Helical" evidence="3">
    <location>
        <begin position="511"/>
        <end position="533"/>
    </location>
</feature>
<keyword evidence="3" id="KW-1133">Transmembrane helix</keyword>
<feature type="region of interest" description="Disordered" evidence="2">
    <location>
        <begin position="210"/>
        <end position="235"/>
    </location>
</feature>
<feature type="region of interest" description="Disordered" evidence="2">
    <location>
        <begin position="660"/>
        <end position="740"/>
    </location>
</feature>
<sequence length="781" mass="86621">MCAGSGVQLLKPLARSPQCDGFGPGPAASRPVTPSSHNLLSLSSFPTIVTFSLLHHVHINDIKMYARSIAIAPLKMPSASSTAVAAAAAKAAPGLDIRHDESLGELIYKLQAYFVDIIDTPFTFDQLRTTTFSTRLRPLITALSQNCHHPAIVAALLCCKAIFANEDDDRGLNESRGYAAEIVAWRFCAHLNQFTEVIDYLCYEIPNDTKSLSSDSRRPSAVNESSPLLEDSSGYFPRDLDGTPAKHTFAGLSTLELAVVCDAKKFLSQRTVQNVVNGIWDGSIVFWQDLRTDSQKRASLYNPKKTDPYCRLRVPRYQRVFEACFNVMFLALYYGVLVERNMEKVSVIEWCLNVMFLSFCYEEVSQITDAGTLFYAADFWSWADILIIIIYTVFFIFRMVGLAKHDADLINTSFDVLSLEALLLLPRIFSLFSLTPFFGTLVPALRQMTKDFIKFLALVVILYLGFLTTFTLLARDTFSLGDMTWLLIKVFFGSSYVGFDMMKKISPVLGAPLMLIFVTMTNILLITSLISLLSNSLSVVMSNAREEYLFMFSTFVLESATSSSRLTYFQPPLNLLSLAVRPLRLILPAPHLRALRIKLLKATHFPLVAIIVMYERMRGMEGESLRDKVFTIGGQKSFRSSLKAAVDKRDLRSQVGALMERSGSAGKHDDGHNHHVGGSDNGGKWNSGRAERNRPPPTPGTGPLETGFVWPKDSGRKREVEDEGDGIGDGIGDGLGDGLEENVDDGVVTVRDLTAQIEGLREELGRKIEEVAELVRRGGRG</sequence>
<evidence type="ECO:0000256" key="1">
    <source>
        <dbReference type="SAM" id="Coils"/>
    </source>
</evidence>
<dbReference type="STRING" id="756982.G1XII8"/>
<comment type="caution">
    <text evidence="5">The sequence shown here is derived from an EMBL/GenBank/DDBJ whole genome shotgun (WGS) entry which is preliminary data.</text>
</comment>
<dbReference type="Proteomes" id="UP000008784">
    <property type="component" value="Unassembled WGS sequence"/>
</dbReference>
<dbReference type="AlphaFoldDB" id="G1XII8"/>
<evidence type="ECO:0000313" key="6">
    <source>
        <dbReference type="Proteomes" id="UP000008784"/>
    </source>
</evidence>
<name>G1XII8_ARTOA</name>
<keyword evidence="1" id="KW-0175">Coiled coil</keyword>
<organism evidence="5 6">
    <name type="scientific">Arthrobotrys oligospora (strain ATCC 24927 / CBS 115.81 / DSM 1491)</name>
    <name type="common">Nematode-trapping fungus</name>
    <name type="synonym">Didymozoophaga oligospora</name>
    <dbReference type="NCBI Taxonomy" id="756982"/>
    <lineage>
        <taxon>Eukaryota</taxon>
        <taxon>Fungi</taxon>
        <taxon>Dikarya</taxon>
        <taxon>Ascomycota</taxon>
        <taxon>Pezizomycotina</taxon>
        <taxon>Orbiliomycetes</taxon>
        <taxon>Orbiliales</taxon>
        <taxon>Orbiliaceae</taxon>
        <taxon>Orbilia</taxon>
        <taxon>Orbilia oligospora</taxon>
    </lineage>
</organism>
<feature type="transmembrane region" description="Helical" evidence="3">
    <location>
        <begin position="320"/>
        <end position="338"/>
    </location>
</feature>
<evidence type="ECO:0000259" key="4">
    <source>
        <dbReference type="Pfam" id="PF23317"/>
    </source>
</evidence>
<reference evidence="5 6" key="1">
    <citation type="journal article" date="2011" name="PLoS Pathog.">
        <title>Genomic and proteomic analyses of the fungus Arthrobotrys oligospora provide insights into nematode-trap formation.</title>
        <authorList>
            <person name="Yang J."/>
            <person name="Wang L."/>
            <person name="Ji X."/>
            <person name="Feng Y."/>
            <person name="Li X."/>
            <person name="Zou C."/>
            <person name="Xu J."/>
            <person name="Ren Y."/>
            <person name="Mi Q."/>
            <person name="Wu J."/>
            <person name="Liu S."/>
            <person name="Liu Y."/>
            <person name="Huang X."/>
            <person name="Wang H."/>
            <person name="Niu X."/>
            <person name="Li J."/>
            <person name="Liang L."/>
            <person name="Luo Y."/>
            <person name="Ji K."/>
            <person name="Zhou W."/>
            <person name="Yu Z."/>
            <person name="Li G."/>
            <person name="Liu Y."/>
            <person name="Li L."/>
            <person name="Qiao M."/>
            <person name="Feng L."/>
            <person name="Zhang K.-Q."/>
        </authorList>
    </citation>
    <scope>NUCLEOTIDE SEQUENCE [LARGE SCALE GENOMIC DNA]</scope>
    <source>
        <strain evidence="6">ATCC 24927 / CBS 115.81 / DSM 1491</strain>
    </source>
</reference>